<gene>
    <name evidence="2" type="ORF">NDU88_009991</name>
</gene>
<dbReference type="AlphaFoldDB" id="A0AAV7RXQ2"/>
<protein>
    <submittedName>
        <fullName evidence="2">Uncharacterized protein</fullName>
    </submittedName>
</protein>
<accession>A0AAV7RXQ2</accession>
<evidence type="ECO:0000313" key="2">
    <source>
        <dbReference type="EMBL" id="KAJ1157276.1"/>
    </source>
</evidence>
<reference evidence="2" key="1">
    <citation type="journal article" date="2022" name="bioRxiv">
        <title>Sequencing and chromosome-scale assembly of the giantPleurodeles waltlgenome.</title>
        <authorList>
            <person name="Brown T."/>
            <person name="Elewa A."/>
            <person name="Iarovenko S."/>
            <person name="Subramanian E."/>
            <person name="Araus A.J."/>
            <person name="Petzold A."/>
            <person name="Susuki M."/>
            <person name="Suzuki K.-i.T."/>
            <person name="Hayashi T."/>
            <person name="Toyoda A."/>
            <person name="Oliveira C."/>
            <person name="Osipova E."/>
            <person name="Leigh N.D."/>
            <person name="Simon A."/>
            <person name="Yun M.H."/>
        </authorList>
    </citation>
    <scope>NUCLEOTIDE SEQUENCE</scope>
    <source>
        <strain evidence="2">20211129_DDA</strain>
        <tissue evidence="2">Liver</tissue>
    </source>
</reference>
<dbReference type="EMBL" id="JANPWB010000009">
    <property type="protein sequence ID" value="KAJ1157276.1"/>
    <property type="molecule type" value="Genomic_DNA"/>
</dbReference>
<evidence type="ECO:0000313" key="3">
    <source>
        <dbReference type="Proteomes" id="UP001066276"/>
    </source>
</evidence>
<organism evidence="2 3">
    <name type="scientific">Pleurodeles waltl</name>
    <name type="common">Iberian ribbed newt</name>
    <dbReference type="NCBI Taxonomy" id="8319"/>
    <lineage>
        <taxon>Eukaryota</taxon>
        <taxon>Metazoa</taxon>
        <taxon>Chordata</taxon>
        <taxon>Craniata</taxon>
        <taxon>Vertebrata</taxon>
        <taxon>Euteleostomi</taxon>
        <taxon>Amphibia</taxon>
        <taxon>Batrachia</taxon>
        <taxon>Caudata</taxon>
        <taxon>Salamandroidea</taxon>
        <taxon>Salamandridae</taxon>
        <taxon>Pleurodelinae</taxon>
        <taxon>Pleurodeles</taxon>
    </lineage>
</organism>
<name>A0AAV7RXQ2_PLEWA</name>
<proteinExistence type="predicted"/>
<feature type="compositionally biased region" description="Basic and acidic residues" evidence="1">
    <location>
        <begin position="68"/>
        <end position="77"/>
    </location>
</feature>
<feature type="compositionally biased region" description="Basic residues" evidence="1">
    <location>
        <begin position="78"/>
        <end position="87"/>
    </location>
</feature>
<dbReference type="Proteomes" id="UP001066276">
    <property type="component" value="Chromosome 5"/>
</dbReference>
<feature type="region of interest" description="Disordered" evidence="1">
    <location>
        <begin position="48"/>
        <end position="112"/>
    </location>
</feature>
<sequence length="112" mass="12204">MQGPVSSLRILFTKACDAKSCCSRLSVDTAPASEWRCSRGHALSVSDCHDDQGAGASDTTRISGFVKTQKEKTDGRTARRSRMRKNSSRPEHRIQRGATRGSPGRGKRTPKA</sequence>
<evidence type="ECO:0000256" key="1">
    <source>
        <dbReference type="SAM" id="MobiDB-lite"/>
    </source>
</evidence>
<keyword evidence="3" id="KW-1185">Reference proteome</keyword>
<comment type="caution">
    <text evidence="2">The sequence shown here is derived from an EMBL/GenBank/DDBJ whole genome shotgun (WGS) entry which is preliminary data.</text>
</comment>